<protein>
    <recommendedName>
        <fullName evidence="3">HNH endonuclease</fullName>
    </recommendedName>
</protein>
<dbReference type="Proteomes" id="UP000271925">
    <property type="component" value="Unassembled WGS sequence"/>
</dbReference>
<dbReference type="AlphaFoldDB" id="A0A3P1BU34"/>
<evidence type="ECO:0000313" key="1">
    <source>
        <dbReference type="EMBL" id="RRB04621.1"/>
    </source>
</evidence>
<dbReference type="RefSeq" id="WP_124875527.1">
    <property type="nucleotide sequence ID" value="NZ_RQJO01000008.1"/>
</dbReference>
<organism evidence="1 2">
    <name type="scientific">Larkinella rosea</name>
    <dbReference type="NCBI Taxonomy" id="2025312"/>
    <lineage>
        <taxon>Bacteria</taxon>
        <taxon>Pseudomonadati</taxon>
        <taxon>Bacteroidota</taxon>
        <taxon>Cytophagia</taxon>
        <taxon>Cytophagales</taxon>
        <taxon>Spirosomataceae</taxon>
        <taxon>Larkinella</taxon>
    </lineage>
</organism>
<reference evidence="1 2" key="1">
    <citation type="submission" date="2018-11" db="EMBL/GenBank/DDBJ databases">
        <authorList>
            <person name="Zhou Z."/>
            <person name="Wang G."/>
        </authorList>
    </citation>
    <scope>NUCLEOTIDE SEQUENCE [LARGE SCALE GENOMIC DNA]</scope>
    <source>
        <strain evidence="1 2">KCTC52004</strain>
    </source>
</reference>
<dbReference type="InterPro" id="IPR003615">
    <property type="entry name" value="HNH_nuc"/>
</dbReference>
<dbReference type="CDD" id="cd00085">
    <property type="entry name" value="HNHc"/>
    <property type="match status" value="1"/>
</dbReference>
<evidence type="ECO:0008006" key="3">
    <source>
        <dbReference type="Google" id="ProtNLM"/>
    </source>
</evidence>
<dbReference type="Gene3D" id="1.10.30.50">
    <property type="match status" value="1"/>
</dbReference>
<proteinExistence type="predicted"/>
<dbReference type="EMBL" id="RQJO01000008">
    <property type="protein sequence ID" value="RRB04621.1"/>
    <property type="molecule type" value="Genomic_DNA"/>
</dbReference>
<sequence length="238" mass="27852">MTEEWIEKQTAKFISNQELRVWDFSFLKKALLEMSAYKCAYSEIQLQEEGKLMEVEHFFPKSIYPNQVLDWENLLPSSRHCNNAKREKDPNRHPIVNPVIDNPKEHFYMLDYILFGRTQKGKNSVIILKLNDEEQLISPRREIGIAVRTELHKQYQQVIKLADDGLTPDEEIRITASLENLMNLGKATKPYSATVATVLLDDPHFKRIKTFFVGNDLWSEELQLLEQELTNLRLYTAP</sequence>
<comment type="caution">
    <text evidence="1">The sequence shown here is derived from an EMBL/GenBank/DDBJ whole genome shotgun (WGS) entry which is preliminary data.</text>
</comment>
<dbReference type="OrthoDB" id="5918473at2"/>
<accession>A0A3P1BU34</accession>
<gene>
    <name evidence="1" type="ORF">EHT25_14180</name>
</gene>
<keyword evidence="2" id="KW-1185">Reference proteome</keyword>
<evidence type="ECO:0000313" key="2">
    <source>
        <dbReference type="Proteomes" id="UP000271925"/>
    </source>
</evidence>
<name>A0A3P1BU34_9BACT</name>